<comment type="caution">
    <text evidence="1">The sequence shown here is derived from an EMBL/GenBank/DDBJ whole genome shotgun (WGS) entry which is preliminary data.</text>
</comment>
<name>A0AAN7BDV5_9PEZI</name>
<sequence length="446" mass="49560">MRYGNVRMMTAAYEPVGRPSDPVFLGRLNEVWEQELKKHKTVYELEQKVQIGRNLVPWNLGPLAGVKALKRTSFAMAFALLAKRECRDASDFLWALSGIVTATPQLPFRNDVRTEIAELARGCLEAGDFSPLLTMPDLGDDGDPRAHPDYALNAGYNDVFTWELGEQINGPTFADELTFSQDRNMLTVRLEKMGRVIMVHQANGGGTTGDPMRNFSRCAAMTLELTGPSFEEFVASIGTRLYGLSYELIRQNLETTGNLAAVEDALKARYDSPGRRHDWWPIEGPQGAEWLASVLSLSSISGDEPESRLASCLGRYNTMHGREFNHVVGIICTTCLQTSPFRVCAFGPSAAALHGANAYRIPGLQYRMSIPNGMALLEKKGRIVGRMMWATPACQCADKTELVRLHLPNFPPPRPRSRYLSEDAKTAYENFEDDVAREKETDGDGD</sequence>
<reference evidence="1" key="2">
    <citation type="submission" date="2023-05" db="EMBL/GenBank/DDBJ databases">
        <authorList>
            <consortium name="Lawrence Berkeley National Laboratory"/>
            <person name="Steindorff A."/>
            <person name="Hensen N."/>
            <person name="Bonometti L."/>
            <person name="Westerberg I."/>
            <person name="Brannstrom I.O."/>
            <person name="Guillou S."/>
            <person name="Cros-Aarteil S."/>
            <person name="Calhoun S."/>
            <person name="Haridas S."/>
            <person name="Kuo A."/>
            <person name="Mondo S."/>
            <person name="Pangilinan J."/>
            <person name="Riley R."/>
            <person name="Labutti K."/>
            <person name="Andreopoulos B."/>
            <person name="Lipzen A."/>
            <person name="Chen C."/>
            <person name="Yanf M."/>
            <person name="Daum C."/>
            <person name="Ng V."/>
            <person name="Clum A."/>
            <person name="Ohm R."/>
            <person name="Martin F."/>
            <person name="Silar P."/>
            <person name="Natvig D."/>
            <person name="Lalanne C."/>
            <person name="Gautier V."/>
            <person name="Ament-Velasquez S.L."/>
            <person name="Kruys A."/>
            <person name="Hutchinson M.I."/>
            <person name="Powell A.J."/>
            <person name="Barry K."/>
            <person name="Miller A.N."/>
            <person name="Grigoriev I.V."/>
            <person name="Debuchy R."/>
            <person name="Gladieux P."/>
            <person name="Thoren M.H."/>
            <person name="Johannesson H."/>
        </authorList>
    </citation>
    <scope>NUCLEOTIDE SEQUENCE</scope>
    <source>
        <strain evidence="1">PSN293</strain>
    </source>
</reference>
<dbReference type="EMBL" id="MU858045">
    <property type="protein sequence ID" value="KAK4220358.1"/>
    <property type="molecule type" value="Genomic_DNA"/>
</dbReference>
<keyword evidence="2" id="KW-1185">Reference proteome</keyword>
<gene>
    <name evidence="1" type="ORF">QBC37DRAFT_445644</name>
</gene>
<organism evidence="1 2">
    <name type="scientific">Rhypophila decipiens</name>
    <dbReference type="NCBI Taxonomy" id="261697"/>
    <lineage>
        <taxon>Eukaryota</taxon>
        <taxon>Fungi</taxon>
        <taxon>Dikarya</taxon>
        <taxon>Ascomycota</taxon>
        <taxon>Pezizomycotina</taxon>
        <taxon>Sordariomycetes</taxon>
        <taxon>Sordariomycetidae</taxon>
        <taxon>Sordariales</taxon>
        <taxon>Naviculisporaceae</taxon>
        <taxon>Rhypophila</taxon>
    </lineage>
</organism>
<dbReference type="Proteomes" id="UP001301769">
    <property type="component" value="Unassembled WGS sequence"/>
</dbReference>
<reference evidence="1" key="1">
    <citation type="journal article" date="2023" name="Mol. Phylogenet. Evol.">
        <title>Genome-scale phylogeny and comparative genomics of the fungal order Sordariales.</title>
        <authorList>
            <person name="Hensen N."/>
            <person name="Bonometti L."/>
            <person name="Westerberg I."/>
            <person name="Brannstrom I.O."/>
            <person name="Guillou S."/>
            <person name="Cros-Aarteil S."/>
            <person name="Calhoun S."/>
            <person name="Haridas S."/>
            <person name="Kuo A."/>
            <person name="Mondo S."/>
            <person name="Pangilinan J."/>
            <person name="Riley R."/>
            <person name="LaButti K."/>
            <person name="Andreopoulos B."/>
            <person name="Lipzen A."/>
            <person name="Chen C."/>
            <person name="Yan M."/>
            <person name="Daum C."/>
            <person name="Ng V."/>
            <person name="Clum A."/>
            <person name="Steindorff A."/>
            <person name="Ohm R.A."/>
            <person name="Martin F."/>
            <person name="Silar P."/>
            <person name="Natvig D.O."/>
            <person name="Lalanne C."/>
            <person name="Gautier V."/>
            <person name="Ament-Velasquez S.L."/>
            <person name="Kruys A."/>
            <person name="Hutchinson M.I."/>
            <person name="Powell A.J."/>
            <person name="Barry K."/>
            <person name="Miller A.N."/>
            <person name="Grigoriev I.V."/>
            <person name="Debuchy R."/>
            <person name="Gladieux P."/>
            <person name="Hiltunen Thoren M."/>
            <person name="Johannesson H."/>
        </authorList>
    </citation>
    <scope>NUCLEOTIDE SEQUENCE</scope>
    <source>
        <strain evidence="1">PSN293</strain>
    </source>
</reference>
<protein>
    <submittedName>
        <fullName evidence="1">Uncharacterized protein</fullName>
    </submittedName>
</protein>
<evidence type="ECO:0000313" key="1">
    <source>
        <dbReference type="EMBL" id="KAK4220358.1"/>
    </source>
</evidence>
<proteinExistence type="predicted"/>
<accession>A0AAN7BDV5</accession>
<evidence type="ECO:0000313" key="2">
    <source>
        <dbReference type="Proteomes" id="UP001301769"/>
    </source>
</evidence>
<dbReference type="AlphaFoldDB" id="A0AAN7BDV5"/>